<dbReference type="Proteomes" id="UP000430508">
    <property type="component" value="Chromosome"/>
</dbReference>
<dbReference type="GO" id="GO:0032259">
    <property type="term" value="P:methylation"/>
    <property type="evidence" value="ECO:0007669"/>
    <property type="project" value="UniProtKB-KW"/>
</dbReference>
<sequence length="198" mass="21902">MNGVFNPKGIENTQTMLKMYLQHLIQPGDQVIDATAGRGKDTLFLAECVGPEGRVFAFDIQEEAIQSTRELLAAHKMLDRVALFQESHTEIGRLVPQGIRAAVFNLGYLPGSSQTIITGPETTLRAVNDTLKLLVAKGAIMLTVYRGHSRSLEEANTLNAYAAELSKKDFHVLQGMYLNQGETSPYWLTIQKNRGDHS</sequence>
<protein>
    <submittedName>
        <fullName evidence="1">Methyltransferase domain-containing protein</fullName>
    </submittedName>
</protein>
<organism evidence="1 2">
    <name type="scientific">Dehalobacter restrictus</name>
    <dbReference type="NCBI Taxonomy" id="55583"/>
    <lineage>
        <taxon>Bacteria</taxon>
        <taxon>Bacillati</taxon>
        <taxon>Bacillota</taxon>
        <taxon>Clostridia</taxon>
        <taxon>Eubacteriales</taxon>
        <taxon>Desulfitobacteriaceae</taxon>
        <taxon>Dehalobacter</taxon>
    </lineage>
</organism>
<dbReference type="Gene3D" id="3.40.50.150">
    <property type="entry name" value="Vaccinia Virus protein VP39"/>
    <property type="match status" value="1"/>
</dbReference>
<dbReference type="AlphaFoldDB" id="A0A857DNK1"/>
<dbReference type="Pfam" id="PF06962">
    <property type="entry name" value="rRNA_methylase"/>
    <property type="match status" value="1"/>
</dbReference>
<dbReference type="PANTHER" id="PTHR35276:SF1">
    <property type="entry name" value="TRNA (MNM(5)S(2)U34)-METHYLTRANSFERASE, CHLOROPLASTIC"/>
    <property type="match status" value="1"/>
</dbReference>
<keyword evidence="1" id="KW-0808">Transferase</keyword>
<dbReference type="InterPro" id="IPR029063">
    <property type="entry name" value="SAM-dependent_MTases_sf"/>
</dbReference>
<reference evidence="1 2" key="1">
    <citation type="submission" date="2019-12" db="EMBL/GenBank/DDBJ databases">
        <title>Sequence classification of anaerobic respiratory reductive dehalogenases: First we see many, then we see few.</title>
        <authorList>
            <person name="Molenda O."/>
            <person name="Puentes Jacome L.A."/>
            <person name="Cao X."/>
            <person name="Nesbo C.L."/>
            <person name="Tang S."/>
            <person name="Morson N."/>
            <person name="Patron J."/>
            <person name="Lomheim L."/>
            <person name="Wishart D.S."/>
            <person name="Edwards E.A."/>
        </authorList>
    </citation>
    <scope>NUCLEOTIDE SEQUENCE [LARGE SCALE GENOMIC DNA]</scope>
    <source>
        <strain evidence="1 2">12DCA</strain>
    </source>
</reference>
<dbReference type="GO" id="GO:0008168">
    <property type="term" value="F:methyltransferase activity"/>
    <property type="evidence" value="ECO:0007669"/>
    <property type="project" value="UniProtKB-KW"/>
</dbReference>
<name>A0A857DNK1_9FIRM</name>
<dbReference type="InterPro" id="IPR010719">
    <property type="entry name" value="MnmM_MeTrfase"/>
</dbReference>
<dbReference type="PANTHER" id="PTHR35276">
    <property type="entry name" value="S-ADENOSYL-L-METHIONINE-DEPENDENT METHYLTRANSFERASES SUPERFAMILY PROTEIN"/>
    <property type="match status" value="1"/>
</dbReference>
<dbReference type="SUPFAM" id="SSF53335">
    <property type="entry name" value="S-adenosyl-L-methionine-dependent methyltransferases"/>
    <property type="match status" value="1"/>
</dbReference>
<keyword evidence="1" id="KW-0489">Methyltransferase</keyword>
<gene>
    <name evidence="1" type="ORF">GQ588_06965</name>
</gene>
<evidence type="ECO:0000313" key="1">
    <source>
        <dbReference type="EMBL" id="QHA01899.1"/>
    </source>
</evidence>
<evidence type="ECO:0000313" key="2">
    <source>
        <dbReference type="Proteomes" id="UP000430508"/>
    </source>
</evidence>
<proteinExistence type="predicted"/>
<dbReference type="EMBL" id="CP046996">
    <property type="protein sequence ID" value="QHA01899.1"/>
    <property type="molecule type" value="Genomic_DNA"/>
</dbReference>
<accession>A0A857DNK1</accession>